<gene>
    <name evidence="2" type="ORF">NDU88_005124</name>
</gene>
<keyword evidence="3" id="KW-1185">Reference proteome</keyword>
<evidence type="ECO:0000313" key="3">
    <source>
        <dbReference type="Proteomes" id="UP001066276"/>
    </source>
</evidence>
<dbReference type="EMBL" id="JANPWB010000003">
    <property type="protein sequence ID" value="KAJ1201311.1"/>
    <property type="molecule type" value="Genomic_DNA"/>
</dbReference>
<protein>
    <submittedName>
        <fullName evidence="2">Uncharacterized protein</fullName>
    </submittedName>
</protein>
<evidence type="ECO:0000313" key="2">
    <source>
        <dbReference type="EMBL" id="KAJ1201311.1"/>
    </source>
</evidence>
<feature type="compositionally biased region" description="Basic and acidic residues" evidence="1">
    <location>
        <begin position="58"/>
        <end position="86"/>
    </location>
</feature>
<sequence length="86" mass="10208">MRHPERAVIGVTERKKRGSRTRGEVSGWKVSQRGWKRREQRGPRHRGRLQTRLQTSTEESRGRREEQKKRESQPHPFRDVAKPGVL</sequence>
<dbReference type="Proteomes" id="UP001066276">
    <property type="component" value="Chromosome 2_1"/>
</dbReference>
<accession>A0AAV7VLR1</accession>
<evidence type="ECO:0000256" key="1">
    <source>
        <dbReference type="SAM" id="MobiDB-lite"/>
    </source>
</evidence>
<organism evidence="2 3">
    <name type="scientific">Pleurodeles waltl</name>
    <name type="common">Iberian ribbed newt</name>
    <dbReference type="NCBI Taxonomy" id="8319"/>
    <lineage>
        <taxon>Eukaryota</taxon>
        <taxon>Metazoa</taxon>
        <taxon>Chordata</taxon>
        <taxon>Craniata</taxon>
        <taxon>Vertebrata</taxon>
        <taxon>Euteleostomi</taxon>
        <taxon>Amphibia</taxon>
        <taxon>Batrachia</taxon>
        <taxon>Caudata</taxon>
        <taxon>Salamandroidea</taxon>
        <taxon>Salamandridae</taxon>
        <taxon>Pleurodelinae</taxon>
        <taxon>Pleurodeles</taxon>
    </lineage>
</organism>
<comment type="caution">
    <text evidence="2">The sequence shown here is derived from an EMBL/GenBank/DDBJ whole genome shotgun (WGS) entry which is preliminary data.</text>
</comment>
<reference evidence="2" key="1">
    <citation type="journal article" date="2022" name="bioRxiv">
        <title>Sequencing and chromosome-scale assembly of the giantPleurodeles waltlgenome.</title>
        <authorList>
            <person name="Brown T."/>
            <person name="Elewa A."/>
            <person name="Iarovenko S."/>
            <person name="Subramanian E."/>
            <person name="Araus A.J."/>
            <person name="Petzold A."/>
            <person name="Susuki M."/>
            <person name="Suzuki K.-i.T."/>
            <person name="Hayashi T."/>
            <person name="Toyoda A."/>
            <person name="Oliveira C."/>
            <person name="Osipova E."/>
            <person name="Leigh N.D."/>
            <person name="Simon A."/>
            <person name="Yun M.H."/>
        </authorList>
    </citation>
    <scope>NUCLEOTIDE SEQUENCE</scope>
    <source>
        <strain evidence="2">20211129_DDA</strain>
        <tissue evidence="2">Liver</tissue>
    </source>
</reference>
<feature type="region of interest" description="Disordered" evidence="1">
    <location>
        <begin position="1"/>
        <end position="86"/>
    </location>
</feature>
<dbReference type="AlphaFoldDB" id="A0AAV7VLR1"/>
<feature type="compositionally biased region" description="Basic residues" evidence="1">
    <location>
        <begin position="34"/>
        <end position="49"/>
    </location>
</feature>
<name>A0AAV7VLR1_PLEWA</name>
<proteinExistence type="predicted"/>